<dbReference type="Proteomes" id="UP001162060">
    <property type="component" value="Unassembled WGS sequence"/>
</dbReference>
<sequence length="38" mass="3925">MRDVPGLLDTCGCNVEWYGRVAVAISGEISILVAGCGV</sequence>
<evidence type="ECO:0000313" key="2">
    <source>
        <dbReference type="Proteomes" id="UP001162060"/>
    </source>
</evidence>
<name>A0AAV1V743_9STRA</name>
<reference evidence="1" key="1">
    <citation type="submission" date="2024-01" db="EMBL/GenBank/DDBJ databases">
        <authorList>
            <person name="Webb A."/>
        </authorList>
    </citation>
    <scope>NUCLEOTIDE SEQUENCE</scope>
    <source>
        <strain evidence="1">Pm1</strain>
    </source>
</reference>
<dbReference type="AlphaFoldDB" id="A0AAV1V743"/>
<accession>A0AAV1V743</accession>
<protein>
    <submittedName>
        <fullName evidence="1">Uncharacterized protein</fullName>
    </submittedName>
</protein>
<organism evidence="1 2">
    <name type="scientific">Peronospora matthiolae</name>
    <dbReference type="NCBI Taxonomy" id="2874970"/>
    <lineage>
        <taxon>Eukaryota</taxon>
        <taxon>Sar</taxon>
        <taxon>Stramenopiles</taxon>
        <taxon>Oomycota</taxon>
        <taxon>Peronosporomycetes</taxon>
        <taxon>Peronosporales</taxon>
        <taxon>Peronosporaceae</taxon>
        <taxon>Peronospora</taxon>
    </lineage>
</organism>
<dbReference type="EMBL" id="CAKLBY020000279">
    <property type="protein sequence ID" value="CAK7942595.1"/>
    <property type="molecule type" value="Genomic_DNA"/>
</dbReference>
<gene>
    <name evidence="1" type="ORF">PM001_LOCUS27745</name>
</gene>
<evidence type="ECO:0000313" key="1">
    <source>
        <dbReference type="EMBL" id="CAK7942595.1"/>
    </source>
</evidence>
<comment type="caution">
    <text evidence="1">The sequence shown here is derived from an EMBL/GenBank/DDBJ whole genome shotgun (WGS) entry which is preliminary data.</text>
</comment>
<proteinExistence type="predicted"/>